<feature type="compositionally biased region" description="Polar residues" evidence="1">
    <location>
        <begin position="1"/>
        <end position="10"/>
    </location>
</feature>
<accession>A0ABS1NMY8</accession>
<comment type="caution">
    <text evidence="2">The sequence shown here is derived from an EMBL/GenBank/DDBJ whole genome shotgun (WGS) entry which is preliminary data.</text>
</comment>
<evidence type="ECO:0000313" key="3">
    <source>
        <dbReference type="Proteomes" id="UP000634229"/>
    </source>
</evidence>
<evidence type="ECO:0000256" key="1">
    <source>
        <dbReference type="SAM" id="MobiDB-lite"/>
    </source>
</evidence>
<dbReference type="EMBL" id="JAERRF010000028">
    <property type="protein sequence ID" value="MBL1101465.1"/>
    <property type="molecule type" value="Genomic_DNA"/>
</dbReference>
<name>A0ABS1NMY8_9ACTN</name>
<feature type="region of interest" description="Disordered" evidence="1">
    <location>
        <begin position="1"/>
        <end position="46"/>
    </location>
</feature>
<sequence>MSRSVPQTPQYHREPPEELPVGVHPKGVPRRIGQVREVGGLGGAGE</sequence>
<proteinExistence type="predicted"/>
<organism evidence="2 3">
    <name type="scientific">Streptomyces coffeae</name>
    <dbReference type="NCBI Taxonomy" id="621382"/>
    <lineage>
        <taxon>Bacteria</taxon>
        <taxon>Bacillati</taxon>
        <taxon>Actinomycetota</taxon>
        <taxon>Actinomycetes</taxon>
        <taxon>Kitasatosporales</taxon>
        <taxon>Streptomycetaceae</taxon>
        <taxon>Streptomyces</taxon>
    </lineage>
</organism>
<dbReference type="Proteomes" id="UP000634229">
    <property type="component" value="Unassembled WGS sequence"/>
</dbReference>
<gene>
    <name evidence="2" type="ORF">JK363_33335</name>
</gene>
<evidence type="ECO:0000313" key="2">
    <source>
        <dbReference type="EMBL" id="MBL1101465.1"/>
    </source>
</evidence>
<keyword evidence="3" id="KW-1185">Reference proteome</keyword>
<protein>
    <submittedName>
        <fullName evidence="2">Uncharacterized protein</fullName>
    </submittedName>
</protein>
<dbReference type="RefSeq" id="WP_201881056.1">
    <property type="nucleotide sequence ID" value="NZ_JAERRF010000028.1"/>
</dbReference>
<reference evidence="2 3" key="1">
    <citation type="submission" date="2021-01" db="EMBL/GenBank/DDBJ databases">
        <title>WGS of actinomycetes isolated from Thailand.</title>
        <authorList>
            <person name="Thawai C."/>
        </authorList>
    </citation>
    <scope>NUCLEOTIDE SEQUENCE [LARGE SCALE GENOMIC DNA]</scope>
    <source>
        <strain evidence="2 3">CA1R205</strain>
    </source>
</reference>